<feature type="domain" description="Glycosyltransferase subfamily 4-like N-terminal" evidence="2">
    <location>
        <begin position="40"/>
        <end position="208"/>
    </location>
</feature>
<dbReference type="InterPro" id="IPR028098">
    <property type="entry name" value="Glyco_trans_4-like_N"/>
</dbReference>
<dbReference type="HOGENOM" id="CLU_009583_2_2_0"/>
<evidence type="ECO:0000313" key="4">
    <source>
        <dbReference type="Proteomes" id="UP000030661"/>
    </source>
</evidence>
<dbReference type="InterPro" id="IPR001296">
    <property type="entry name" value="Glyco_trans_1"/>
</dbReference>
<name>A0A081BZZ6_VECG1</name>
<sequence>MNFLWQSHFNRNKYVNFLMMSIFYIANARIPTEKAHGLQIVKMCEAFAQQGLDVQLIVPFRRQSVQMRQVESVWEYYEVTPPFALKRLPSPDFIRLQRFLPARLMLVCYMLQSLIFGVMATVVTLKAEGAYYTRDWYTLFALALTKRWHGKPIFFEAHRMHGASQRTLLRWLLRHVDGLIVITQALQTYYEQFRIVSDKILTAPDGVDGRRLRQQMPTKEAARIQLELPLDVTIVCYTGHLFRWKGVYTLVEAMRYLPGNYWLYIVGGMADDRQALQQFITEQQLPRIVLTGHVPYSMVPRYLAAADVLVLPNSATVSISRDCTSPLKLFEYMAAQRPIVASNLPSLREVLRHDENAWLVSPDDTSALAGGIQRVMNDSLLQARLVKKAYTDVQTFTWSSRARNIVDFMKRNTLTTKPQ</sequence>
<organism evidence="3">
    <name type="scientific">Vecturithrix granuli</name>
    <dbReference type="NCBI Taxonomy" id="1499967"/>
    <lineage>
        <taxon>Bacteria</taxon>
        <taxon>Candidatus Moduliflexota</taxon>
        <taxon>Candidatus Vecturitrichia</taxon>
        <taxon>Candidatus Vecturitrichales</taxon>
        <taxon>Candidatus Vecturitrichaceae</taxon>
        <taxon>Candidatus Vecturithrix</taxon>
    </lineage>
</organism>
<dbReference type="Pfam" id="PF00534">
    <property type="entry name" value="Glycos_transf_1"/>
    <property type="match status" value="1"/>
</dbReference>
<keyword evidence="4" id="KW-1185">Reference proteome</keyword>
<dbReference type="Proteomes" id="UP000030661">
    <property type="component" value="Unassembled WGS sequence"/>
</dbReference>
<keyword evidence="3" id="KW-0808">Transferase</keyword>
<dbReference type="CDD" id="cd03801">
    <property type="entry name" value="GT4_PimA-like"/>
    <property type="match status" value="1"/>
</dbReference>
<protein>
    <submittedName>
        <fullName evidence="3">Glycosyl transferase group 1</fullName>
    </submittedName>
</protein>
<proteinExistence type="predicted"/>
<feature type="domain" description="Glycosyl transferase family 1" evidence="1">
    <location>
        <begin position="219"/>
        <end position="390"/>
    </location>
</feature>
<gene>
    <name evidence="3" type="ORF">U27_04873</name>
</gene>
<accession>A0A081BZZ6</accession>
<dbReference type="AlphaFoldDB" id="A0A081BZZ6"/>
<reference evidence="3" key="1">
    <citation type="journal article" date="2015" name="PeerJ">
        <title>First genomic representation of candidate bacterial phylum KSB3 points to enhanced environmental sensing as a trigger of wastewater bulking.</title>
        <authorList>
            <person name="Sekiguchi Y."/>
            <person name="Ohashi A."/>
            <person name="Parks D.H."/>
            <person name="Yamauchi T."/>
            <person name="Tyson G.W."/>
            <person name="Hugenholtz P."/>
        </authorList>
    </citation>
    <scope>NUCLEOTIDE SEQUENCE [LARGE SCALE GENOMIC DNA]</scope>
</reference>
<evidence type="ECO:0000313" key="3">
    <source>
        <dbReference type="EMBL" id="GAK57901.1"/>
    </source>
</evidence>
<dbReference type="EMBL" id="DF820466">
    <property type="protein sequence ID" value="GAK57901.1"/>
    <property type="molecule type" value="Genomic_DNA"/>
</dbReference>
<evidence type="ECO:0000259" key="1">
    <source>
        <dbReference type="Pfam" id="PF00534"/>
    </source>
</evidence>
<dbReference type="SUPFAM" id="SSF53756">
    <property type="entry name" value="UDP-Glycosyltransferase/glycogen phosphorylase"/>
    <property type="match status" value="1"/>
</dbReference>
<evidence type="ECO:0000259" key="2">
    <source>
        <dbReference type="Pfam" id="PF13439"/>
    </source>
</evidence>
<dbReference type="PANTHER" id="PTHR12526">
    <property type="entry name" value="GLYCOSYLTRANSFERASE"/>
    <property type="match status" value="1"/>
</dbReference>
<dbReference type="eggNOG" id="COG0438">
    <property type="taxonomic scope" value="Bacteria"/>
</dbReference>
<dbReference type="Gene3D" id="3.40.50.2000">
    <property type="entry name" value="Glycogen Phosphorylase B"/>
    <property type="match status" value="2"/>
</dbReference>
<dbReference type="GO" id="GO:0016740">
    <property type="term" value="F:transferase activity"/>
    <property type="evidence" value="ECO:0007669"/>
    <property type="project" value="UniProtKB-KW"/>
</dbReference>
<dbReference type="STRING" id="1499967.U27_04873"/>
<dbReference type="Pfam" id="PF13439">
    <property type="entry name" value="Glyco_transf_4"/>
    <property type="match status" value="1"/>
</dbReference>